<keyword evidence="2 9" id="KW-0813">Transport</keyword>
<keyword evidence="12" id="KW-1185">Reference proteome</keyword>
<organism evidence="11 12">
    <name type="scientific">Donghicola eburneus</name>
    <dbReference type="NCBI Taxonomy" id="393278"/>
    <lineage>
        <taxon>Bacteria</taxon>
        <taxon>Pseudomonadati</taxon>
        <taxon>Pseudomonadota</taxon>
        <taxon>Alphaproteobacteria</taxon>
        <taxon>Rhodobacterales</taxon>
        <taxon>Roseobacteraceae</taxon>
        <taxon>Donghicola</taxon>
    </lineage>
</organism>
<evidence type="ECO:0000313" key="11">
    <source>
        <dbReference type="EMBL" id="SCM67514.1"/>
    </source>
</evidence>
<keyword evidence="3" id="KW-1003">Cell membrane</keyword>
<name>A0A1M4N0F0_9RHOB</name>
<gene>
    <name evidence="11" type="primary">dctQ1</name>
    <name evidence="11" type="ORF">KARMA_1713</name>
</gene>
<feature type="transmembrane region" description="Helical" evidence="9">
    <location>
        <begin position="12"/>
        <end position="35"/>
    </location>
</feature>
<dbReference type="AlphaFoldDB" id="A0A1M4N0F0"/>
<dbReference type="InterPro" id="IPR055348">
    <property type="entry name" value="DctQ"/>
</dbReference>
<feature type="transmembrane region" description="Helical" evidence="9">
    <location>
        <begin position="126"/>
        <end position="149"/>
    </location>
</feature>
<dbReference type="GO" id="GO:0015740">
    <property type="term" value="P:C4-dicarboxylate transport"/>
    <property type="evidence" value="ECO:0007669"/>
    <property type="project" value="TreeGrafter"/>
</dbReference>
<evidence type="ECO:0000256" key="9">
    <source>
        <dbReference type="RuleBase" id="RU369079"/>
    </source>
</evidence>
<feature type="transmembrane region" description="Helical" evidence="9">
    <location>
        <begin position="86"/>
        <end position="106"/>
    </location>
</feature>
<evidence type="ECO:0000256" key="2">
    <source>
        <dbReference type="ARBA" id="ARBA00022448"/>
    </source>
</evidence>
<dbReference type="PANTHER" id="PTHR35011">
    <property type="entry name" value="2,3-DIKETO-L-GULONATE TRAP TRANSPORTER SMALL PERMEASE PROTEIN YIAM"/>
    <property type="match status" value="1"/>
</dbReference>
<protein>
    <recommendedName>
        <fullName evidence="9">TRAP transporter small permease protein</fullName>
    </recommendedName>
</protein>
<evidence type="ECO:0000256" key="5">
    <source>
        <dbReference type="ARBA" id="ARBA00022692"/>
    </source>
</evidence>
<dbReference type="EMBL" id="FMJB01000046">
    <property type="protein sequence ID" value="SCM67514.1"/>
    <property type="molecule type" value="Genomic_DNA"/>
</dbReference>
<accession>A0A1M4N0F0</accession>
<proteinExistence type="inferred from homology"/>
<evidence type="ECO:0000256" key="3">
    <source>
        <dbReference type="ARBA" id="ARBA00022475"/>
    </source>
</evidence>
<dbReference type="Pfam" id="PF04290">
    <property type="entry name" value="DctQ"/>
    <property type="match status" value="1"/>
</dbReference>
<comment type="subcellular location">
    <subcellularLocation>
        <location evidence="1 9">Cell inner membrane</location>
        <topology evidence="1 9">Multi-pass membrane protein</topology>
    </subcellularLocation>
</comment>
<keyword evidence="7 9" id="KW-0472">Membrane</keyword>
<feature type="domain" description="Tripartite ATP-independent periplasmic transporters DctQ component" evidence="10">
    <location>
        <begin position="24"/>
        <end position="157"/>
    </location>
</feature>
<dbReference type="PANTHER" id="PTHR35011:SF11">
    <property type="entry name" value="TRAP TRANSPORTER SMALL PERMEASE PROTEIN"/>
    <property type="match status" value="1"/>
</dbReference>
<keyword evidence="6 9" id="KW-1133">Transmembrane helix</keyword>
<evidence type="ECO:0000256" key="1">
    <source>
        <dbReference type="ARBA" id="ARBA00004429"/>
    </source>
</evidence>
<evidence type="ECO:0000259" key="10">
    <source>
        <dbReference type="Pfam" id="PF04290"/>
    </source>
</evidence>
<reference evidence="12" key="1">
    <citation type="submission" date="2016-09" db="EMBL/GenBank/DDBJ databases">
        <authorList>
            <person name="Wibberg D."/>
        </authorList>
    </citation>
    <scope>NUCLEOTIDE SEQUENCE [LARGE SCALE GENOMIC DNA]</scope>
</reference>
<keyword evidence="5 9" id="KW-0812">Transmembrane</keyword>
<feature type="transmembrane region" description="Helical" evidence="9">
    <location>
        <begin position="47"/>
        <end position="65"/>
    </location>
</feature>
<evidence type="ECO:0000256" key="6">
    <source>
        <dbReference type="ARBA" id="ARBA00022989"/>
    </source>
</evidence>
<comment type="subunit">
    <text evidence="9">The complex comprises the extracytoplasmic solute receptor protein and the two transmembrane proteins.</text>
</comment>
<dbReference type="Proteomes" id="UP000184085">
    <property type="component" value="Unassembled WGS sequence"/>
</dbReference>
<comment type="similarity">
    <text evidence="8 9">Belongs to the TRAP transporter small permease family.</text>
</comment>
<comment type="function">
    <text evidence="9">Part of the tripartite ATP-independent periplasmic (TRAP) transport system.</text>
</comment>
<dbReference type="GO" id="GO:0022857">
    <property type="term" value="F:transmembrane transporter activity"/>
    <property type="evidence" value="ECO:0007669"/>
    <property type="project" value="UniProtKB-UniRule"/>
</dbReference>
<evidence type="ECO:0000313" key="12">
    <source>
        <dbReference type="Proteomes" id="UP000184085"/>
    </source>
</evidence>
<evidence type="ECO:0000256" key="7">
    <source>
        <dbReference type="ARBA" id="ARBA00023136"/>
    </source>
</evidence>
<evidence type="ECO:0000256" key="4">
    <source>
        <dbReference type="ARBA" id="ARBA00022519"/>
    </source>
</evidence>
<sequence length="169" mass="18562">MTLLLNGLHRLILWLCAALTVAIIGALAVQIVSRYVFNAPVHMTDDIAELSMVWLTFLGAALVYREGGHIGMDVLSGFESVAIKRLIHVLLHGAVIAVMLYILTQIQQIQPLMSRLEFGTVPKGPLTSKFMLIQFPFALGAGFTILFAAEAIWKELTGTPTHPTKEVHE</sequence>
<dbReference type="InterPro" id="IPR007387">
    <property type="entry name" value="TRAP_DctQ"/>
</dbReference>
<keyword evidence="4 9" id="KW-0997">Cell inner membrane</keyword>
<dbReference type="GO" id="GO:0005886">
    <property type="term" value="C:plasma membrane"/>
    <property type="evidence" value="ECO:0007669"/>
    <property type="project" value="UniProtKB-SubCell"/>
</dbReference>
<dbReference type="RefSeq" id="WP_072706143.1">
    <property type="nucleotide sequence ID" value="NZ_FMJB01000046.1"/>
</dbReference>
<evidence type="ECO:0000256" key="8">
    <source>
        <dbReference type="ARBA" id="ARBA00038436"/>
    </source>
</evidence>